<dbReference type="AlphaFoldDB" id="A0A1H0HR64"/>
<reference evidence="7" key="1">
    <citation type="submission" date="2016-10" db="EMBL/GenBank/DDBJ databases">
        <authorList>
            <person name="Varghese N."/>
            <person name="Submissions S."/>
        </authorList>
    </citation>
    <scope>NUCLEOTIDE SEQUENCE [LARGE SCALE GENOMIC DNA]</scope>
    <source>
        <strain evidence="7">IBRC-M 10655</strain>
    </source>
</reference>
<dbReference type="InterPro" id="IPR001647">
    <property type="entry name" value="HTH_TetR"/>
</dbReference>
<dbReference type="GO" id="GO:0003700">
    <property type="term" value="F:DNA-binding transcription factor activity"/>
    <property type="evidence" value="ECO:0007669"/>
    <property type="project" value="TreeGrafter"/>
</dbReference>
<evidence type="ECO:0000256" key="2">
    <source>
        <dbReference type="ARBA" id="ARBA00023125"/>
    </source>
</evidence>
<protein>
    <submittedName>
        <fullName evidence="6">DNA-binding transcriptional regulator, AcrR family</fullName>
    </submittedName>
</protein>
<name>A0A1H0HR64_9PSEU</name>
<keyword evidence="1" id="KW-0805">Transcription regulation</keyword>
<dbReference type="GO" id="GO:0000976">
    <property type="term" value="F:transcription cis-regulatory region binding"/>
    <property type="evidence" value="ECO:0007669"/>
    <property type="project" value="TreeGrafter"/>
</dbReference>
<evidence type="ECO:0000259" key="5">
    <source>
        <dbReference type="PROSITE" id="PS50977"/>
    </source>
</evidence>
<evidence type="ECO:0000256" key="3">
    <source>
        <dbReference type="ARBA" id="ARBA00023163"/>
    </source>
</evidence>
<dbReference type="PRINTS" id="PR00455">
    <property type="entry name" value="HTHTETR"/>
</dbReference>
<dbReference type="Gene3D" id="1.10.357.10">
    <property type="entry name" value="Tetracycline Repressor, domain 2"/>
    <property type="match status" value="1"/>
</dbReference>
<keyword evidence="3" id="KW-0804">Transcription</keyword>
<proteinExistence type="predicted"/>
<evidence type="ECO:0000256" key="4">
    <source>
        <dbReference type="PROSITE-ProRule" id="PRU00335"/>
    </source>
</evidence>
<dbReference type="Pfam" id="PF00440">
    <property type="entry name" value="TetR_N"/>
    <property type="match status" value="1"/>
</dbReference>
<dbReference type="InterPro" id="IPR009057">
    <property type="entry name" value="Homeodomain-like_sf"/>
</dbReference>
<dbReference type="Proteomes" id="UP000199651">
    <property type="component" value="Unassembled WGS sequence"/>
</dbReference>
<dbReference type="OrthoDB" id="3173376at2"/>
<keyword evidence="7" id="KW-1185">Reference proteome</keyword>
<evidence type="ECO:0000313" key="7">
    <source>
        <dbReference type="Proteomes" id="UP000199651"/>
    </source>
</evidence>
<dbReference type="PROSITE" id="PS50977">
    <property type="entry name" value="HTH_TETR_2"/>
    <property type="match status" value="1"/>
</dbReference>
<feature type="DNA-binding region" description="H-T-H motif" evidence="4">
    <location>
        <begin position="35"/>
        <end position="54"/>
    </location>
</feature>
<dbReference type="PANTHER" id="PTHR30055">
    <property type="entry name" value="HTH-TYPE TRANSCRIPTIONAL REGULATOR RUTR"/>
    <property type="match status" value="1"/>
</dbReference>
<sequence length="194" mass="20888">MSTSAGKPYHHGDLRRALITAARELVRETGPAKLTLRGVAARAEVSPAAPYRHFADRDALLAGVAEQGFVELAEAMTPNEPSLDALHQVGAAYLEFALREPQLYRLMFGPVDRTAHPGLAAAESGLTEIFREALRNAQIAGVVQPQDPEDVMLTMRCVMHGLTSLVVDGQIAAEQAADAARRVMSVVDRGLLPR</sequence>
<dbReference type="SUPFAM" id="SSF46689">
    <property type="entry name" value="Homeodomain-like"/>
    <property type="match status" value="1"/>
</dbReference>
<dbReference type="PANTHER" id="PTHR30055:SF220">
    <property type="entry name" value="TETR-FAMILY REGULATORY PROTEIN"/>
    <property type="match status" value="1"/>
</dbReference>
<dbReference type="RefSeq" id="WP_091370637.1">
    <property type="nucleotide sequence ID" value="NZ_FNDV01000001.1"/>
</dbReference>
<evidence type="ECO:0000256" key="1">
    <source>
        <dbReference type="ARBA" id="ARBA00023015"/>
    </source>
</evidence>
<dbReference type="EMBL" id="FNJB01000002">
    <property type="protein sequence ID" value="SDO21627.1"/>
    <property type="molecule type" value="Genomic_DNA"/>
</dbReference>
<keyword evidence="2 4" id="KW-0238">DNA-binding</keyword>
<dbReference type="InterPro" id="IPR025996">
    <property type="entry name" value="MT1864/Rv1816-like_C"/>
</dbReference>
<feature type="domain" description="HTH tetR-type" evidence="5">
    <location>
        <begin position="12"/>
        <end position="72"/>
    </location>
</feature>
<dbReference type="InterPro" id="IPR036271">
    <property type="entry name" value="Tet_transcr_reg_TetR-rel_C_sf"/>
</dbReference>
<evidence type="ECO:0000313" key="6">
    <source>
        <dbReference type="EMBL" id="SDO21627.1"/>
    </source>
</evidence>
<dbReference type="Pfam" id="PF13305">
    <property type="entry name" value="TetR_C_33"/>
    <property type="match status" value="1"/>
</dbReference>
<accession>A0A1H0HR64</accession>
<dbReference type="STRING" id="504798.SAMN05421871_10180"/>
<gene>
    <name evidence="6" type="ORF">SAMN05192558_102223</name>
</gene>
<organism evidence="6 7">
    <name type="scientific">Actinokineospora alba</name>
    <dbReference type="NCBI Taxonomy" id="504798"/>
    <lineage>
        <taxon>Bacteria</taxon>
        <taxon>Bacillati</taxon>
        <taxon>Actinomycetota</taxon>
        <taxon>Actinomycetes</taxon>
        <taxon>Pseudonocardiales</taxon>
        <taxon>Pseudonocardiaceae</taxon>
        <taxon>Actinokineospora</taxon>
    </lineage>
</organism>
<dbReference type="SUPFAM" id="SSF48498">
    <property type="entry name" value="Tetracyclin repressor-like, C-terminal domain"/>
    <property type="match status" value="1"/>
</dbReference>
<dbReference type="InterPro" id="IPR050109">
    <property type="entry name" value="HTH-type_TetR-like_transc_reg"/>
</dbReference>